<feature type="transmembrane region" description="Helical" evidence="2">
    <location>
        <begin position="72"/>
        <end position="93"/>
    </location>
</feature>
<feature type="transmembrane region" description="Helical" evidence="2">
    <location>
        <begin position="7"/>
        <end position="27"/>
    </location>
</feature>
<dbReference type="Proteomes" id="UP000472727">
    <property type="component" value="Unassembled WGS sequence"/>
</dbReference>
<keyword evidence="2" id="KW-1133">Transmembrane helix</keyword>
<keyword evidence="2" id="KW-0472">Membrane</keyword>
<evidence type="ECO:0008006" key="7">
    <source>
        <dbReference type="Google" id="ProtNLM"/>
    </source>
</evidence>
<dbReference type="EMBL" id="WIWS01000098">
    <property type="protein sequence ID" value="KAF3207629.1"/>
    <property type="molecule type" value="Genomic_DNA"/>
</dbReference>
<keyword evidence="2" id="KW-0812">Transmembrane</keyword>
<feature type="compositionally biased region" description="Polar residues" evidence="1">
    <location>
        <begin position="248"/>
        <end position="260"/>
    </location>
</feature>
<feature type="compositionally biased region" description="Acidic residues" evidence="1">
    <location>
        <begin position="233"/>
        <end position="244"/>
    </location>
</feature>
<evidence type="ECO:0000313" key="5">
    <source>
        <dbReference type="Proteomes" id="UP000472727"/>
    </source>
</evidence>
<evidence type="ECO:0000256" key="1">
    <source>
        <dbReference type="SAM" id="MobiDB-lite"/>
    </source>
</evidence>
<dbReference type="AlphaFoldDB" id="A0A7C8Q0W6"/>
<accession>A0A7C8Q0W6</accession>
<protein>
    <recommendedName>
        <fullName evidence="7">Tetraspanin Tsp3</fullName>
    </recommendedName>
</protein>
<evidence type="ECO:0000313" key="4">
    <source>
        <dbReference type="EMBL" id="KAF3207629.1"/>
    </source>
</evidence>
<feature type="transmembrane region" description="Helical" evidence="2">
    <location>
        <begin position="33"/>
        <end position="51"/>
    </location>
</feature>
<dbReference type="Proteomes" id="UP000479691">
    <property type="component" value="Unassembled WGS sequence"/>
</dbReference>
<dbReference type="EMBL" id="JAABOE010000012">
    <property type="protein sequence ID" value="KAF3188031.1"/>
    <property type="molecule type" value="Genomic_DNA"/>
</dbReference>
<reference evidence="5 6" key="1">
    <citation type="submission" date="2019-06" db="EMBL/GenBank/DDBJ databases">
        <authorList>
            <person name="Palmer J.M."/>
        </authorList>
    </citation>
    <scope>NUCLEOTIDE SEQUENCE [LARGE SCALE GENOMIC DNA]</scope>
    <source>
        <strain evidence="4 5">TWF106</strain>
        <strain evidence="3 6">TWF788</strain>
    </source>
</reference>
<comment type="caution">
    <text evidence="3">The sequence shown here is derived from an EMBL/GenBank/DDBJ whole genome shotgun (WGS) entry which is preliminary data.</text>
</comment>
<sequence length="300" mass="32780">MRYPRSFLVLVSLFAGVSVLGVFAWFTAWRYRLPFTVLPILTAILGPADLLTTYRSLGIATSRKASKRPLSAFPLAINLALLILPSVLIALAAPNLSGASKCQLKDTWQAWYSAHDKDAIKGVQDALQCCGFGKVTEMPFPFYKGPKVPGKGHPPEVPTNTCSIALGRDVPCAPVWEGELKLAAGLVVAATAITLLVKFAFFIIILARPGFAERWFSKQKYDGYDNTRTIENLGDDYEEPEDNEPPTQYETLPTHRTTPNLPAIEGDVNETTGLMLARDHNRGGNQAPLDGHSPWASHSS</sequence>
<proteinExistence type="predicted"/>
<name>A0A7C8Q0W6_ORBOL</name>
<evidence type="ECO:0000256" key="2">
    <source>
        <dbReference type="SAM" id="Phobius"/>
    </source>
</evidence>
<feature type="region of interest" description="Disordered" evidence="1">
    <location>
        <begin position="231"/>
        <end position="300"/>
    </location>
</feature>
<evidence type="ECO:0000313" key="6">
    <source>
        <dbReference type="Proteomes" id="UP000479691"/>
    </source>
</evidence>
<gene>
    <name evidence="4" type="ORF">TWF106_011648</name>
    <name evidence="3" type="ORF">TWF788_001491</name>
</gene>
<organism evidence="3 6">
    <name type="scientific">Orbilia oligospora</name>
    <name type="common">Nematode-trapping fungus</name>
    <name type="synonym">Arthrobotrys oligospora</name>
    <dbReference type="NCBI Taxonomy" id="2813651"/>
    <lineage>
        <taxon>Eukaryota</taxon>
        <taxon>Fungi</taxon>
        <taxon>Dikarya</taxon>
        <taxon>Ascomycota</taxon>
        <taxon>Pezizomycotina</taxon>
        <taxon>Orbiliomycetes</taxon>
        <taxon>Orbiliales</taxon>
        <taxon>Orbiliaceae</taxon>
        <taxon>Orbilia</taxon>
    </lineage>
</organism>
<feature type="transmembrane region" description="Helical" evidence="2">
    <location>
        <begin position="183"/>
        <end position="207"/>
    </location>
</feature>
<evidence type="ECO:0000313" key="3">
    <source>
        <dbReference type="EMBL" id="KAF3188031.1"/>
    </source>
</evidence>